<accession>A0A532V1G1</accession>
<name>A0A532V1G1_UNCL8</name>
<comment type="caution">
    <text evidence="5">The sequence shown here is derived from an EMBL/GenBank/DDBJ whole genome shotgun (WGS) entry which is preliminary data.</text>
</comment>
<reference evidence="5 6" key="1">
    <citation type="submission" date="2017-06" db="EMBL/GenBank/DDBJ databases">
        <title>Novel microbial phyla capable of carbon fixation and sulfur reduction in deep-sea sediments.</title>
        <authorList>
            <person name="Huang J."/>
            <person name="Baker B."/>
            <person name="Wang Y."/>
        </authorList>
    </citation>
    <scope>NUCLEOTIDE SEQUENCE [LARGE SCALE GENOMIC DNA]</scope>
    <source>
        <strain evidence="5">B3_LCP</strain>
    </source>
</reference>
<evidence type="ECO:0000313" key="5">
    <source>
        <dbReference type="EMBL" id="TKJ41056.1"/>
    </source>
</evidence>
<dbReference type="PANTHER" id="PTHR30563">
    <property type="entry name" value="DNA RECOMBINATION PROTEIN RMUC"/>
    <property type="match status" value="1"/>
</dbReference>
<dbReference type="Pfam" id="PF02646">
    <property type="entry name" value="RmuC"/>
    <property type="match status" value="1"/>
</dbReference>
<dbReference type="PANTHER" id="PTHR30563:SF0">
    <property type="entry name" value="DNA RECOMBINATION PROTEIN RMUC"/>
    <property type="match status" value="1"/>
</dbReference>
<dbReference type="Proteomes" id="UP000319619">
    <property type="component" value="Unassembled WGS sequence"/>
</dbReference>
<evidence type="ECO:0000256" key="1">
    <source>
        <dbReference type="ARBA" id="ARBA00003416"/>
    </source>
</evidence>
<sequence>MTLAIITLVVGFILGISAAFLLKIIHSKNARELAAEMYRETDSQRQQQVEQVIESVKSSFGSLSLEALSKSTEEFLKLAKGTLEIQTQAGSKELESKKSLIDQQLKSMTGELDKVGRLMKDLENDRVEKFGQLDRQLRVASEQTARLMDTTGQLKEALASSKVRGQWGERMAEDVLRVAGFIENVNYRKQMTMESTGKRPDFTFFLPQNQIINMDVKFPLDNYLKFLEAESSGDSHNAEEFRKQFLRDVKNRIKEVAGREYINPAENTVDYVLLFIPNEQVYAFIHEQDRNILDEGLKQHVVFCSPVTLFAVLAVIRQAVDNFNLEQTSHEILSLLGSFNKQWNEYVARMEMMGKRLEDAKNEYDKLVTTRRNKLEVPLRKIEDLRNKRGITAVLPGEIPLPPEE</sequence>
<protein>
    <submittedName>
        <fullName evidence="5">Recombinase RmuC</fullName>
    </submittedName>
</protein>
<dbReference type="InterPro" id="IPR003798">
    <property type="entry name" value="DNA_recombination_RmuC"/>
</dbReference>
<dbReference type="GO" id="GO:0006310">
    <property type="term" value="P:DNA recombination"/>
    <property type="evidence" value="ECO:0007669"/>
    <property type="project" value="UniProtKB-KW"/>
</dbReference>
<comment type="similarity">
    <text evidence="2">Belongs to the RmuC family.</text>
</comment>
<dbReference type="EMBL" id="NJBN01000003">
    <property type="protein sequence ID" value="TKJ41056.1"/>
    <property type="molecule type" value="Genomic_DNA"/>
</dbReference>
<keyword evidence="3" id="KW-0175">Coiled coil</keyword>
<evidence type="ECO:0000256" key="4">
    <source>
        <dbReference type="ARBA" id="ARBA00023172"/>
    </source>
</evidence>
<dbReference type="AlphaFoldDB" id="A0A532V1G1"/>
<organism evidence="5 6">
    <name type="scientific">candidate division LCP-89 bacterium B3_LCP</name>
    <dbReference type="NCBI Taxonomy" id="2012998"/>
    <lineage>
        <taxon>Bacteria</taxon>
        <taxon>Pseudomonadati</taxon>
        <taxon>Bacteria division LCP-89</taxon>
    </lineage>
</organism>
<gene>
    <name evidence="5" type="ORF">CEE37_05160</name>
</gene>
<keyword evidence="4" id="KW-0233">DNA recombination</keyword>
<comment type="function">
    <text evidence="1">Involved in DNA recombination.</text>
</comment>
<evidence type="ECO:0000313" key="6">
    <source>
        <dbReference type="Proteomes" id="UP000319619"/>
    </source>
</evidence>
<evidence type="ECO:0000256" key="2">
    <source>
        <dbReference type="ARBA" id="ARBA00009840"/>
    </source>
</evidence>
<proteinExistence type="inferred from homology"/>
<evidence type="ECO:0000256" key="3">
    <source>
        <dbReference type="ARBA" id="ARBA00023054"/>
    </source>
</evidence>